<reference evidence="8" key="3">
    <citation type="submission" date="2015-08" db="EMBL/GenBank/DDBJ databases">
        <title>Draft Genome Sequence of a Heterotrophic Facultative Anaerobic Bacterium Ardenticatena maritima Strain 110S.</title>
        <authorList>
            <person name="Kawaichi S."/>
            <person name="Yoshida T."/>
            <person name="Sako Y."/>
            <person name="Nakamura R."/>
        </authorList>
    </citation>
    <scope>NUCLEOTIDE SEQUENCE [LARGE SCALE GENOMIC DNA]</scope>
    <source>
        <strain evidence="8">110S</strain>
    </source>
</reference>
<dbReference type="Proteomes" id="UP000037784">
    <property type="component" value="Unassembled WGS sequence"/>
</dbReference>
<dbReference type="OrthoDB" id="9769628at2"/>
<comment type="function">
    <text evidence="5">ATP-dependent carboxylate-amine ligase which exhibits weak glutamate--cysteine ligase activity.</text>
</comment>
<evidence type="ECO:0000256" key="1">
    <source>
        <dbReference type="ARBA" id="ARBA00022598"/>
    </source>
</evidence>
<reference evidence="7 9" key="2">
    <citation type="submission" date="2015-07" db="EMBL/GenBank/DDBJ databases">
        <title>Whole genome sequence of Ardenticatena maritima DSM 23922.</title>
        <authorList>
            <person name="Hemp J."/>
            <person name="Ward L.M."/>
            <person name="Pace L.A."/>
            <person name="Fischer W.W."/>
        </authorList>
    </citation>
    <scope>NUCLEOTIDE SEQUENCE [LARGE SCALE GENOMIC DNA]</scope>
    <source>
        <strain evidence="7 9">110S</strain>
    </source>
</reference>
<dbReference type="InterPro" id="IPR050141">
    <property type="entry name" value="GCL_type2/YbdK_subfam"/>
</dbReference>
<dbReference type="SUPFAM" id="SSF55931">
    <property type="entry name" value="Glutamine synthetase/guanido kinase"/>
    <property type="match status" value="1"/>
</dbReference>
<dbReference type="RefSeq" id="WP_054493100.1">
    <property type="nucleotide sequence ID" value="NZ_BBZA01000127.1"/>
</dbReference>
<dbReference type="Pfam" id="PF04107">
    <property type="entry name" value="GCS2"/>
    <property type="match status" value="1"/>
</dbReference>
<evidence type="ECO:0000256" key="2">
    <source>
        <dbReference type="ARBA" id="ARBA00022741"/>
    </source>
</evidence>
<reference evidence="6" key="1">
    <citation type="journal article" date="2015" name="Genome Announc.">
        <title>Draft Genome Sequence of a Heterotrophic Facultative Anaerobic Thermophilic Bacterium, Ardenticatena maritima Strain 110ST.</title>
        <authorList>
            <person name="Kawaichi S."/>
            <person name="Yoshida T."/>
            <person name="Sako Y."/>
            <person name="Nakamura R."/>
        </authorList>
    </citation>
    <scope>NUCLEOTIDE SEQUENCE [LARGE SCALE GENOMIC DNA]</scope>
    <source>
        <strain evidence="6">110S</strain>
    </source>
</reference>
<keyword evidence="2 5" id="KW-0547">Nucleotide-binding</keyword>
<keyword evidence="8" id="KW-1185">Reference proteome</keyword>
<dbReference type="PANTHER" id="PTHR36510:SF1">
    <property type="entry name" value="GLUTAMATE--CYSTEINE LIGASE 2-RELATED"/>
    <property type="match status" value="1"/>
</dbReference>
<evidence type="ECO:0000313" key="7">
    <source>
        <dbReference type="EMBL" id="KPL86512.1"/>
    </source>
</evidence>
<protein>
    <recommendedName>
        <fullName evidence="5">Putative glutamate--cysteine ligase 2</fullName>
        <ecNumber evidence="5">6.3.2.2</ecNumber>
    </recommendedName>
    <alternativeName>
        <fullName evidence="5">Gamma-glutamylcysteine synthetase 2</fullName>
        <shortName evidence="5">GCS 2</shortName>
        <shortName evidence="5">Gamma-GCS 2</shortName>
    </alternativeName>
</protein>
<dbReference type="STRING" id="872965.SE16_14655"/>
<dbReference type="EC" id="6.3.2.2" evidence="5"/>
<dbReference type="InterPro" id="IPR006336">
    <property type="entry name" value="GCS2"/>
</dbReference>
<organism evidence="6 8">
    <name type="scientific">Ardenticatena maritima</name>
    <dbReference type="NCBI Taxonomy" id="872965"/>
    <lineage>
        <taxon>Bacteria</taxon>
        <taxon>Bacillati</taxon>
        <taxon>Chloroflexota</taxon>
        <taxon>Ardenticatenia</taxon>
        <taxon>Ardenticatenales</taxon>
        <taxon>Ardenticatenaceae</taxon>
        <taxon>Ardenticatena</taxon>
    </lineage>
</organism>
<dbReference type="Gene3D" id="3.30.590.20">
    <property type="match status" value="1"/>
</dbReference>
<evidence type="ECO:0000256" key="3">
    <source>
        <dbReference type="ARBA" id="ARBA00022840"/>
    </source>
</evidence>
<dbReference type="Proteomes" id="UP000050502">
    <property type="component" value="Unassembled WGS sequence"/>
</dbReference>
<dbReference type="HAMAP" id="MF_01609">
    <property type="entry name" value="Glu_cys_ligase_2"/>
    <property type="match status" value="1"/>
</dbReference>
<accession>A0A0N0RFP8</accession>
<dbReference type="InterPro" id="IPR014746">
    <property type="entry name" value="Gln_synth/guanido_kin_cat_dom"/>
</dbReference>
<dbReference type="NCBIfam" id="NF010039">
    <property type="entry name" value="PRK13515.1"/>
    <property type="match status" value="1"/>
</dbReference>
<evidence type="ECO:0000256" key="4">
    <source>
        <dbReference type="ARBA" id="ARBA00048819"/>
    </source>
</evidence>
<dbReference type="InterPro" id="IPR011793">
    <property type="entry name" value="YbdK"/>
</dbReference>
<sequence length="380" mass="43859">MPIKPPTLTVGIEEEYQIIDPETRELKSYITQLLEGSRLYLLERDIKPELHQSMVEIGTVVCNTIQEARNDLVQLRCMIDDLARAKGLRIAAAGTHPFSSWRLQEITPYERYLGVLEDMQDLARELLIFGMHVHIGVGDPEFAIDAMNVLRYMLPHVLALSTSSPFWEGRNTGLKSYRSVVFKRFPRTGLPAMFNSYADFKNYVDVLVRTNCIPDGSKIWWDLRPHHKYPTLEFRICDLCTNIDDAICCAALFQALVLKHYKMRRDNITFRKYPIAMIEENKWRAVRYGINGKLIDFGRQEELPAKQLIYELVEFVDDVLDELGTRKEVEHAFTILERGTSADQQIAVYERTGDVRAVVDWLIEETMRGCRLPDGSPNII</sequence>
<evidence type="ECO:0000313" key="8">
    <source>
        <dbReference type="Proteomes" id="UP000037784"/>
    </source>
</evidence>
<gene>
    <name evidence="6" type="primary">ybdK</name>
    <name evidence="6" type="ORF">ARMA_1657</name>
    <name evidence="7" type="ORF">SE16_14655</name>
</gene>
<dbReference type="EMBL" id="BBZA01000127">
    <property type="protein sequence ID" value="GAP63234.1"/>
    <property type="molecule type" value="Genomic_DNA"/>
</dbReference>
<evidence type="ECO:0000256" key="5">
    <source>
        <dbReference type="HAMAP-Rule" id="MF_01609"/>
    </source>
</evidence>
<evidence type="ECO:0000313" key="9">
    <source>
        <dbReference type="Proteomes" id="UP000050502"/>
    </source>
</evidence>
<keyword evidence="3 5" id="KW-0067">ATP-binding</keyword>
<dbReference type="GO" id="GO:0005524">
    <property type="term" value="F:ATP binding"/>
    <property type="evidence" value="ECO:0007669"/>
    <property type="project" value="UniProtKB-KW"/>
</dbReference>
<dbReference type="GO" id="GO:0042398">
    <property type="term" value="P:modified amino acid biosynthetic process"/>
    <property type="evidence" value="ECO:0007669"/>
    <property type="project" value="InterPro"/>
</dbReference>
<proteinExistence type="inferred from homology"/>
<dbReference type="EMBL" id="LGKN01000009">
    <property type="protein sequence ID" value="KPL86512.1"/>
    <property type="molecule type" value="Genomic_DNA"/>
</dbReference>
<keyword evidence="1 5" id="KW-0436">Ligase</keyword>
<comment type="catalytic activity">
    <reaction evidence="4 5">
        <text>L-cysteine + L-glutamate + ATP = gamma-L-glutamyl-L-cysteine + ADP + phosphate + H(+)</text>
        <dbReference type="Rhea" id="RHEA:13285"/>
        <dbReference type="ChEBI" id="CHEBI:15378"/>
        <dbReference type="ChEBI" id="CHEBI:29985"/>
        <dbReference type="ChEBI" id="CHEBI:30616"/>
        <dbReference type="ChEBI" id="CHEBI:35235"/>
        <dbReference type="ChEBI" id="CHEBI:43474"/>
        <dbReference type="ChEBI" id="CHEBI:58173"/>
        <dbReference type="ChEBI" id="CHEBI:456216"/>
        <dbReference type="EC" id="6.3.2.2"/>
    </reaction>
</comment>
<dbReference type="NCBIfam" id="TIGR02050">
    <property type="entry name" value="gshA_cyan_rel"/>
    <property type="match status" value="1"/>
</dbReference>
<comment type="caution">
    <text evidence="6">The sequence shown here is derived from an EMBL/GenBank/DDBJ whole genome shotgun (WGS) entry which is preliminary data.</text>
</comment>
<evidence type="ECO:0000313" key="6">
    <source>
        <dbReference type="EMBL" id="GAP63234.1"/>
    </source>
</evidence>
<dbReference type="GO" id="GO:0004357">
    <property type="term" value="F:glutamate-cysteine ligase activity"/>
    <property type="evidence" value="ECO:0007669"/>
    <property type="project" value="UniProtKB-EC"/>
</dbReference>
<name>A0A0N0RFP8_9CHLR</name>
<dbReference type="PANTHER" id="PTHR36510">
    <property type="entry name" value="GLUTAMATE--CYSTEINE LIGASE 2-RELATED"/>
    <property type="match status" value="1"/>
</dbReference>
<dbReference type="AlphaFoldDB" id="A0A0N0RFP8"/>
<comment type="similarity">
    <text evidence="5">Belongs to the glutamate--cysteine ligase type 2 family. YbdK subfamily.</text>
</comment>